<name>A0ABT7AT57_9CYAN</name>
<reference evidence="1 2" key="1">
    <citation type="submission" date="2023-01" db="EMBL/GenBank/DDBJ databases">
        <title>Novel diversity within Roseofilum (Cyanobacteria; Desertifilaceae) from marine benthic mats with descriptions of four novel species.</title>
        <authorList>
            <person name="Wang Y."/>
            <person name="Berthold D.E."/>
            <person name="Hu J."/>
            <person name="Lefler F.W."/>
            <person name="Laughinghouse H.D. IV."/>
        </authorList>
    </citation>
    <scope>NUCLEOTIDE SEQUENCE [LARGE SCALE GENOMIC DNA]</scope>
    <source>
        <strain evidence="1 2">BLCC-M154</strain>
    </source>
</reference>
<accession>A0ABT7AT57</accession>
<comment type="caution">
    <text evidence="1">The sequence shown here is derived from an EMBL/GenBank/DDBJ whole genome shotgun (WGS) entry which is preliminary data.</text>
</comment>
<evidence type="ECO:0000313" key="1">
    <source>
        <dbReference type="EMBL" id="MDJ1170060.1"/>
    </source>
</evidence>
<gene>
    <name evidence="1" type="ORF">PMG71_11535</name>
</gene>
<dbReference type="EMBL" id="JAQOSP010000080">
    <property type="protein sequence ID" value="MDJ1170060.1"/>
    <property type="molecule type" value="Genomic_DNA"/>
</dbReference>
<evidence type="ECO:0008006" key="3">
    <source>
        <dbReference type="Google" id="ProtNLM"/>
    </source>
</evidence>
<dbReference type="Proteomes" id="UP001235303">
    <property type="component" value="Unassembled WGS sequence"/>
</dbReference>
<proteinExistence type="predicted"/>
<organism evidence="1 2">
    <name type="scientific">Roseofilum acuticapitatum BLCC-M154</name>
    <dbReference type="NCBI Taxonomy" id="3022444"/>
    <lineage>
        <taxon>Bacteria</taxon>
        <taxon>Bacillati</taxon>
        <taxon>Cyanobacteriota</taxon>
        <taxon>Cyanophyceae</taxon>
        <taxon>Desertifilales</taxon>
        <taxon>Desertifilaceae</taxon>
        <taxon>Roseofilum</taxon>
        <taxon>Roseofilum acuticapitatum</taxon>
    </lineage>
</organism>
<sequence>MATQNMTQEQIKSMILQLPVEEINQLIEEIREALEAKEFMQLAETGFPEWNDPEEEIYES</sequence>
<dbReference type="RefSeq" id="WP_283753817.1">
    <property type="nucleotide sequence ID" value="NZ_JAQOSP010000080.1"/>
</dbReference>
<keyword evidence="2" id="KW-1185">Reference proteome</keyword>
<protein>
    <recommendedName>
        <fullName evidence="3">DUF2281 domain-containing protein</fullName>
    </recommendedName>
</protein>
<evidence type="ECO:0000313" key="2">
    <source>
        <dbReference type="Proteomes" id="UP001235303"/>
    </source>
</evidence>